<dbReference type="InterPro" id="IPR051923">
    <property type="entry name" value="Glycosyl_Hydrolase_39"/>
</dbReference>
<sequence length="245" mass="27741">MWRNFLGLNTQPLWFTPKQYTAQFTALKALGLNWVRIGLHWSAMTRPDGRFRYGRLDALVHTLKRLDLHSDIYLVGSARFDSSGPIEASNFDQYPPREDRLYVQQLAALARRYPSVNAWEVWNKENLPAFWRGDTKAYARLLVDAGRALAAEGAQSKLVVGGFAFYSQIPAQGHTLMLEQLWRLGVLRPPMIVAFHPYNAAACHRHLASVGERVGLVQLSRSGSPVGAFFMFFHSLEHALCSRVL</sequence>
<keyword evidence="2" id="KW-1185">Reference proteome</keyword>
<dbReference type="RefSeq" id="WP_070074256.1">
    <property type="nucleotide sequence ID" value="NZ_CP017449.1"/>
</dbReference>
<proteinExistence type="predicted"/>
<geneLocation type="plasmid" evidence="2">
    <name>papv6</name>
</geneLocation>
<evidence type="ECO:0000313" key="2">
    <source>
        <dbReference type="Proteomes" id="UP000095342"/>
    </source>
</evidence>
<accession>A0A1D8KCQ4</accession>
<dbReference type="Proteomes" id="UP000095342">
    <property type="component" value="Plasmid pAPV6"/>
</dbReference>
<evidence type="ECO:0008006" key="3">
    <source>
        <dbReference type="Google" id="ProtNLM"/>
    </source>
</evidence>
<dbReference type="InterPro" id="IPR017853">
    <property type="entry name" value="GH"/>
</dbReference>
<dbReference type="AlphaFoldDB" id="A0A1D8KCQ4"/>
<dbReference type="Gene3D" id="3.20.20.80">
    <property type="entry name" value="Glycosidases"/>
    <property type="match status" value="1"/>
</dbReference>
<dbReference type="PANTHER" id="PTHR12631:SF10">
    <property type="entry name" value="BETA-XYLOSIDASE-LIKE PROTEIN-RELATED"/>
    <property type="match status" value="1"/>
</dbReference>
<keyword evidence="1" id="KW-0614">Plasmid</keyword>
<reference evidence="1 2" key="1">
    <citation type="submission" date="2016-09" db="EMBL/GenBank/DDBJ databases">
        <title>Acidihalobacter prosperus V6 (DSM14174).</title>
        <authorList>
            <person name="Khaleque H.N."/>
            <person name="Ramsay J.P."/>
            <person name="Murphy R.J.T."/>
            <person name="Kaksonen A.H."/>
            <person name="Boxall N.J."/>
            <person name="Watkin E.L.J."/>
        </authorList>
    </citation>
    <scope>NUCLEOTIDE SEQUENCE [LARGE SCALE GENOMIC DNA]</scope>
    <source>
        <strain evidence="1 2">V6</strain>
        <plasmid evidence="2">papv6</plasmid>
    </source>
</reference>
<name>A0A1D8KCQ4_9GAMM</name>
<dbReference type="SUPFAM" id="SSF51445">
    <property type="entry name" value="(Trans)glycosidases"/>
    <property type="match status" value="1"/>
</dbReference>
<dbReference type="KEGG" id="aaeo:BJI67_15940"/>
<organism evidence="1 2">
    <name type="scientific">Acidihalobacter aeolianus</name>
    <dbReference type="NCBI Taxonomy" id="2792603"/>
    <lineage>
        <taxon>Bacteria</taxon>
        <taxon>Pseudomonadati</taxon>
        <taxon>Pseudomonadota</taxon>
        <taxon>Gammaproteobacteria</taxon>
        <taxon>Chromatiales</taxon>
        <taxon>Ectothiorhodospiraceae</taxon>
        <taxon>Acidihalobacter</taxon>
    </lineage>
</organism>
<gene>
    <name evidence="1" type="ORF">BJI67_15940</name>
</gene>
<dbReference type="GO" id="GO:0004553">
    <property type="term" value="F:hydrolase activity, hydrolyzing O-glycosyl compounds"/>
    <property type="evidence" value="ECO:0007669"/>
    <property type="project" value="TreeGrafter"/>
</dbReference>
<evidence type="ECO:0000313" key="1">
    <source>
        <dbReference type="EMBL" id="AOV18733.1"/>
    </source>
</evidence>
<dbReference type="EMBL" id="CP017449">
    <property type="protein sequence ID" value="AOV18733.1"/>
    <property type="molecule type" value="Genomic_DNA"/>
</dbReference>
<protein>
    <recommendedName>
        <fullName evidence="3">Glycoside hydrolase family 5 domain-containing protein</fullName>
    </recommendedName>
</protein>
<dbReference type="PANTHER" id="PTHR12631">
    <property type="entry name" value="ALPHA-L-IDURONIDASE"/>
    <property type="match status" value="1"/>
</dbReference>